<comment type="similarity">
    <text evidence="3 9">Belongs to the D-isomer specific 2-hydroxyacid dehydrogenase family.</text>
</comment>
<dbReference type="PROSITE" id="PS00670">
    <property type="entry name" value="D_2_HYDROXYACID_DH_2"/>
    <property type="match status" value="1"/>
</dbReference>
<dbReference type="Gene3D" id="3.40.50.720">
    <property type="entry name" value="NAD(P)-binding Rossmann-like Domain"/>
    <property type="match status" value="2"/>
</dbReference>
<evidence type="ECO:0000256" key="5">
    <source>
        <dbReference type="ARBA" id="ARBA00023002"/>
    </source>
</evidence>
<dbReference type="InterPro" id="IPR006236">
    <property type="entry name" value="PGDH"/>
</dbReference>
<dbReference type="InterPro" id="IPR006140">
    <property type="entry name" value="D-isomer_DH_NAD-bd"/>
</dbReference>
<sequence>MTKRVLISDPLSEDGIFPLREAEGIEVVKKTDLTKEQLIDEIKDYEALLVRSQTKVTREIISAAKNLKIIGRAGVGVDNIDLEAATEHGVIVVNAPDGNTNSAAEHTVAMLMSLARKIPQAYYALKHQKWDRKTHVGVELKGKTLGVIGMGRIGREVALRAKGQRMKVIAYDPFLTADKAEQLGVSEGTVEDVIKAADFVTLHTPLLKETKHLIDKDAIAKMKDGVQIINCARGGIIDEDALYDAIVEGKVKGAALDVFEEEPAVEHKLLDLPQVIATPHLGASTVEAQESVAIDVSHDVVRLLGGDLVKNPVNMPSVPKDIMKKIEPFFYLAEKLGAFLAELREDTIEEINVYYSGELHDVEVGPLTRNAIKGLLKDHFGDHINDVNAAFLAEQQGLVINEHITSQTDGFVNLIKLEAKTTAGTKAVSGTLLKGLGPRIVKVEHYNVDLIPEGHIVFIRHKDQPGAIGKVGSLLAKNNINIATMQVGRSDVGGDAIMLLTIDETATDEDLNVLTEADDIYDVSAIEL</sequence>
<dbReference type="Gene3D" id="3.30.1330.90">
    <property type="entry name" value="D-3-phosphoglycerate dehydrogenase, domain 3"/>
    <property type="match status" value="1"/>
</dbReference>
<dbReference type="PANTHER" id="PTHR42938:SF47">
    <property type="entry name" value="HYDROXYPYRUVATE REDUCTASE"/>
    <property type="match status" value="1"/>
</dbReference>
<feature type="coiled-coil region" evidence="10">
    <location>
        <begin position="28"/>
        <end position="55"/>
    </location>
</feature>
<dbReference type="EMBL" id="FMYI01000008">
    <property type="protein sequence ID" value="SDC41139.1"/>
    <property type="molecule type" value="Genomic_DNA"/>
</dbReference>
<dbReference type="PROSITE" id="PS00065">
    <property type="entry name" value="D_2_HYDROXYACID_DH_1"/>
    <property type="match status" value="1"/>
</dbReference>
<dbReference type="CDD" id="cd04902">
    <property type="entry name" value="ACT_3PGDH-xct"/>
    <property type="match status" value="1"/>
</dbReference>
<dbReference type="InterPro" id="IPR036291">
    <property type="entry name" value="NAD(P)-bd_dom_sf"/>
</dbReference>
<evidence type="ECO:0000256" key="6">
    <source>
        <dbReference type="ARBA" id="ARBA00023027"/>
    </source>
</evidence>
<dbReference type="SUPFAM" id="SSF52283">
    <property type="entry name" value="Formate/glycerate dehydrogenase catalytic domain-like"/>
    <property type="match status" value="1"/>
</dbReference>
<evidence type="ECO:0000256" key="10">
    <source>
        <dbReference type="SAM" id="Coils"/>
    </source>
</evidence>
<keyword evidence="10" id="KW-0175">Coiled coil</keyword>
<dbReference type="InterPro" id="IPR045865">
    <property type="entry name" value="ACT-like_dom_sf"/>
</dbReference>
<protein>
    <recommendedName>
        <fullName evidence="4 9">D-3-phosphoglycerate dehydrogenase</fullName>
        <ecNumber evidence="9">1.1.1.95</ecNumber>
    </recommendedName>
</protein>
<evidence type="ECO:0000259" key="11">
    <source>
        <dbReference type="PROSITE" id="PS51671"/>
    </source>
</evidence>
<evidence type="ECO:0000256" key="9">
    <source>
        <dbReference type="RuleBase" id="RU363003"/>
    </source>
</evidence>
<dbReference type="STRING" id="1612202.SAMN05421734_10842"/>
<dbReference type="PROSITE" id="PS51671">
    <property type="entry name" value="ACT"/>
    <property type="match status" value="1"/>
</dbReference>
<dbReference type="Proteomes" id="UP000242949">
    <property type="component" value="Unassembled WGS sequence"/>
</dbReference>
<dbReference type="OrthoDB" id="9805416at2"/>
<dbReference type="GO" id="GO:0004617">
    <property type="term" value="F:phosphoglycerate dehydrogenase activity"/>
    <property type="evidence" value="ECO:0007669"/>
    <property type="project" value="UniProtKB-UniRule"/>
</dbReference>
<evidence type="ECO:0000256" key="2">
    <source>
        <dbReference type="ARBA" id="ARBA00005216"/>
    </source>
</evidence>
<keyword evidence="13" id="KW-1185">Reference proteome</keyword>
<keyword evidence="6 9" id="KW-0520">NAD</keyword>
<name>A0A1G6LCY9_9BACI</name>
<comment type="pathway">
    <text evidence="2 9">Amino-acid biosynthesis; L-serine biosynthesis; L-serine from 3-phospho-D-glycerate: step 1/3.</text>
</comment>
<dbReference type="InterPro" id="IPR045626">
    <property type="entry name" value="PGDH_ASB_dom"/>
</dbReference>
<dbReference type="Gene3D" id="3.30.70.260">
    <property type="match status" value="1"/>
</dbReference>
<proteinExistence type="inferred from homology"/>
<dbReference type="SUPFAM" id="SSF143548">
    <property type="entry name" value="Serine metabolism enzymes domain"/>
    <property type="match status" value="1"/>
</dbReference>
<dbReference type="AlphaFoldDB" id="A0A1G6LCY9"/>
<dbReference type="UniPathway" id="UPA00135">
    <property type="reaction ID" value="UER00196"/>
</dbReference>
<dbReference type="EC" id="1.1.1.95" evidence="9"/>
<organism evidence="12 13">
    <name type="scientific">Pelagirhabdus alkalitolerans</name>
    <dbReference type="NCBI Taxonomy" id="1612202"/>
    <lineage>
        <taxon>Bacteria</taxon>
        <taxon>Bacillati</taxon>
        <taxon>Bacillota</taxon>
        <taxon>Bacilli</taxon>
        <taxon>Bacillales</taxon>
        <taxon>Bacillaceae</taxon>
        <taxon>Pelagirhabdus</taxon>
    </lineage>
</organism>
<dbReference type="Pfam" id="PF19304">
    <property type="entry name" value="PGDH_inter"/>
    <property type="match status" value="1"/>
</dbReference>
<dbReference type="FunFam" id="3.40.50.720:FF:000021">
    <property type="entry name" value="D-3-phosphoglycerate dehydrogenase"/>
    <property type="match status" value="1"/>
</dbReference>
<evidence type="ECO:0000256" key="4">
    <source>
        <dbReference type="ARBA" id="ARBA00021582"/>
    </source>
</evidence>
<keyword evidence="5 9" id="KW-0560">Oxidoreductase</keyword>
<dbReference type="NCBIfam" id="TIGR01327">
    <property type="entry name" value="PGDH"/>
    <property type="match status" value="1"/>
</dbReference>
<comment type="function">
    <text evidence="1">Catalyzes the reversible oxidation of 3-phospho-D-glycerate to 3-phosphonooxypyruvate, the first step of the phosphorylated L-serine biosynthesis pathway. Also catalyzes the reversible oxidation of 2-hydroxyglutarate to 2-oxoglutarate.</text>
</comment>
<dbReference type="InterPro" id="IPR029752">
    <property type="entry name" value="D-isomer_DH_CS1"/>
</dbReference>
<dbReference type="InterPro" id="IPR029009">
    <property type="entry name" value="ASB_dom_sf"/>
</dbReference>
<dbReference type="InterPro" id="IPR002912">
    <property type="entry name" value="ACT_dom"/>
</dbReference>
<dbReference type="Pfam" id="PF02826">
    <property type="entry name" value="2-Hacid_dh_C"/>
    <property type="match status" value="1"/>
</dbReference>
<evidence type="ECO:0000313" key="13">
    <source>
        <dbReference type="Proteomes" id="UP000242949"/>
    </source>
</evidence>
<accession>A0A1G6LCY9</accession>
<evidence type="ECO:0000256" key="1">
    <source>
        <dbReference type="ARBA" id="ARBA00003800"/>
    </source>
</evidence>
<dbReference type="InterPro" id="IPR029753">
    <property type="entry name" value="D-isomer_DH_CS"/>
</dbReference>
<dbReference type="Pfam" id="PF01842">
    <property type="entry name" value="ACT"/>
    <property type="match status" value="1"/>
</dbReference>
<dbReference type="SUPFAM" id="SSF55021">
    <property type="entry name" value="ACT-like"/>
    <property type="match status" value="1"/>
</dbReference>
<evidence type="ECO:0000256" key="3">
    <source>
        <dbReference type="ARBA" id="ARBA00005854"/>
    </source>
</evidence>
<dbReference type="FunFam" id="3.30.1330.90:FF:000003">
    <property type="entry name" value="D-3-phosphoglycerate dehydrogenase"/>
    <property type="match status" value="1"/>
</dbReference>
<reference evidence="13" key="1">
    <citation type="submission" date="2016-09" db="EMBL/GenBank/DDBJ databases">
        <authorList>
            <person name="Varghese N."/>
            <person name="Submissions S."/>
        </authorList>
    </citation>
    <scope>NUCLEOTIDE SEQUENCE [LARGE SCALE GENOMIC DNA]</scope>
    <source>
        <strain evidence="13">S5</strain>
    </source>
</reference>
<dbReference type="GO" id="GO:0006564">
    <property type="term" value="P:L-serine biosynthetic process"/>
    <property type="evidence" value="ECO:0007669"/>
    <property type="project" value="UniProtKB-UniRule"/>
</dbReference>
<keyword evidence="9" id="KW-0718">Serine biosynthesis</keyword>
<keyword evidence="9" id="KW-0028">Amino-acid biosynthesis</keyword>
<evidence type="ECO:0000256" key="7">
    <source>
        <dbReference type="ARBA" id="ARBA00048126"/>
    </source>
</evidence>
<dbReference type="FunFam" id="3.30.70.260:FF:000008">
    <property type="entry name" value="D-3-phosphoglycerate dehydrogenase, chloroplastic"/>
    <property type="match status" value="1"/>
</dbReference>
<dbReference type="Pfam" id="PF00389">
    <property type="entry name" value="2-Hacid_dh"/>
    <property type="match status" value="1"/>
</dbReference>
<dbReference type="CDD" id="cd12173">
    <property type="entry name" value="PGDH_4"/>
    <property type="match status" value="1"/>
</dbReference>
<comment type="catalytic activity">
    <reaction evidence="7">
        <text>(R)-2-hydroxyglutarate + NAD(+) = 2-oxoglutarate + NADH + H(+)</text>
        <dbReference type="Rhea" id="RHEA:49612"/>
        <dbReference type="ChEBI" id="CHEBI:15378"/>
        <dbReference type="ChEBI" id="CHEBI:15801"/>
        <dbReference type="ChEBI" id="CHEBI:16810"/>
        <dbReference type="ChEBI" id="CHEBI:57540"/>
        <dbReference type="ChEBI" id="CHEBI:57945"/>
        <dbReference type="EC" id="1.1.1.399"/>
    </reaction>
</comment>
<dbReference type="GO" id="GO:0051287">
    <property type="term" value="F:NAD binding"/>
    <property type="evidence" value="ECO:0007669"/>
    <property type="project" value="UniProtKB-UniRule"/>
</dbReference>
<dbReference type="SUPFAM" id="SSF51735">
    <property type="entry name" value="NAD(P)-binding Rossmann-fold domains"/>
    <property type="match status" value="1"/>
</dbReference>
<dbReference type="InterPro" id="IPR006139">
    <property type="entry name" value="D-isomer_2_OHA_DH_cat_dom"/>
</dbReference>
<evidence type="ECO:0000313" key="12">
    <source>
        <dbReference type="EMBL" id="SDC41139.1"/>
    </source>
</evidence>
<gene>
    <name evidence="12" type="ORF">SAMN05421734_10842</name>
</gene>
<comment type="catalytic activity">
    <reaction evidence="8 9">
        <text>(2R)-3-phosphoglycerate + NAD(+) = 3-phosphooxypyruvate + NADH + H(+)</text>
        <dbReference type="Rhea" id="RHEA:12641"/>
        <dbReference type="ChEBI" id="CHEBI:15378"/>
        <dbReference type="ChEBI" id="CHEBI:18110"/>
        <dbReference type="ChEBI" id="CHEBI:57540"/>
        <dbReference type="ChEBI" id="CHEBI:57945"/>
        <dbReference type="ChEBI" id="CHEBI:58272"/>
        <dbReference type="EC" id="1.1.1.95"/>
    </reaction>
</comment>
<feature type="domain" description="ACT" evidence="11">
    <location>
        <begin position="456"/>
        <end position="528"/>
    </location>
</feature>
<dbReference type="RefSeq" id="WP_090796403.1">
    <property type="nucleotide sequence ID" value="NZ_FMYI01000008.1"/>
</dbReference>
<dbReference type="PANTHER" id="PTHR42938">
    <property type="entry name" value="FORMATE DEHYDROGENASE 1"/>
    <property type="match status" value="1"/>
</dbReference>
<evidence type="ECO:0000256" key="8">
    <source>
        <dbReference type="ARBA" id="ARBA00048731"/>
    </source>
</evidence>